<dbReference type="CDD" id="cd02553">
    <property type="entry name" value="PseudoU_synth_RsuA"/>
    <property type="match status" value="1"/>
</dbReference>
<dbReference type="InterPro" id="IPR036986">
    <property type="entry name" value="S4_RNA-bd_sf"/>
</dbReference>
<dbReference type="InterPro" id="IPR042092">
    <property type="entry name" value="PsdUridine_s_RsuA/RluB/E/F_cat"/>
</dbReference>
<feature type="domain" description="Pseudouridine synthase RsuA/RluA-like" evidence="8">
    <location>
        <begin position="68"/>
        <end position="197"/>
    </location>
</feature>
<dbReference type="SUPFAM" id="SSF55120">
    <property type="entry name" value="Pseudouridine synthase"/>
    <property type="match status" value="1"/>
</dbReference>
<dbReference type="PANTHER" id="PTHR47683">
    <property type="entry name" value="PSEUDOURIDINE SYNTHASE FAMILY PROTEIN-RELATED"/>
    <property type="match status" value="1"/>
</dbReference>
<keyword evidence="10" id="KW-1185">Reference proteome</keyword>
<evidence type="ECO:0000256" key="6">
    <source>
        <dbReference type="PROSITE-ProRule" id="PRU00182"/>
    </source>
</evidence>
<dbReference type="Pfam" id="PF00849">
    <property type="entry name" value="PseudoU_synth_2"/>
    <property type="match status" value="1"/>
</dbReference>
<evidence type="ECO:0000256" key="3">
    <source>
        <dbReference type="ARBA" id="ARBA00023235"/>
    </source>
</evidence>
<dbReference type="Gene3D" id="3.10.290.10">
    <property type="entry name" value="RNA-binding S4 domain"/>
    <property type="match status" value="1"/>
</dbReference>
<dbReference type="Gene3D" id="3.30.70.1560">
    <property type="entry name" value="Alpha-L RNA-binding motif"/>
    <property type="match status" value="1"/>
</dbReference>
<dbReference type="Gene3D" id="3.30.70.580">
    <property type="entry name" value="Pseudouridine synthase I, catalytic domain, N-terminal subdomain"/>
    <property type="match status" value="1"/>
</dbReference>
<evidence type="ECO:0000259" key="8">
    <source>
        <dbReference type="Pfam" id="PF00849"/>
    </source>
</evidence>
<dbReference type="InterPro" id="IPR050343">
    <property type="entry name" value="RsuA_PseudoU_synthase"/>
</dbReference>
<proteinExistence type="inferred from homology"/>
<dbReference type="InterPro" id="IPR018496">
    <property type="entry name" value="PsdUridine_synth_RsuA/RluB_CS"/>
</dbReference>
<dbReference type="InterPro" id="IPR000748">
    <property type="entry name" value="PsdUridine_synth_RsuA/RluB/E/F"/>
</dbReference>
<evidence type="ECO:0000256" key="5">
    <source>
        <dbReference type="ARBA" id="ARBA00037590"/>
    </source>
</evidence>
<dbReference type="Proteomes" id="UP001595974">
    <property type="component" value="Unassembled WGS sequence"/>
</dbReference>
<comment type="similarity">
    <text evidence="1 7">Belongs to the pseudouridine synthase RsuA family.</text>
</comment>
<keyword evidence="3 7" id="KW-0413">Isomerase</keyword>
<evidence type="ECO:0000313" key="9">
    <source>
        <dbReference type="EMBL" id="MFC5768849.1"/>
    </source>
</evidence>
<accession>A0ABW1ANT5</accession>
<sequence length="241" mass="26491">MQLERLLHAQGFGSRKECRALIHAGFVSVAGTLCDNPATDFDPGSTDGAPGLAFEVDGEPWRFRARAYLMLHKPAGYECSHKPTFHPSVFRLLPDPLPNRGVQCVGRLDQDTTGLLLLSDDGQFIHRWSSGKKRTPKLYELTLADPIDDAAVQRLLDGVQLDDEPAPVAALACERTAELSLRLTVGEGKYHQVKRMIGAVGNRVVALHRSRVGGLTLDPDLEPGEWRWLEPADFEALSSSD</sequence>
<dbReference type="NCBIfam" id="TIGR00093">
    <property type="entry name" value="pseudouridine synthase"/>
    <property type="match status" value="1"/>
</dbReference>
<evidence type="ECO:0000256" key="4">
    <source>
        <dbReference type="ARBA" id="ARBA00036749"/>
    </source>
</evidence>
<dbReference type="GO" id="GO:0016853">
    <property type="term" value="F:isomerase activity"/>
    <property type="evidence" value="ECO:0007669"/>
    <property type="project" value="UniProtKB-KW"/>
</dbReference>
<comment type="catalytic activity">
    <reaction evidence="4">
        <text>uridine(516) in 16S rRNA = pseudouridine(516) in 16S rRNA</text>
        <dbReference type="Rhea" id="RHEA:38867"/>
        <dbReference type="Rhea" id="RHEA-COMP:10089"/>
        <dbReference type="Rhea" id="RHEA-COMP:10090"/>
        <dbReference type="ChEBI" id="CHEBI:65314"/>
        <dbReference type="ChEBI" id="CHEBI:65315"/>
        <dbReference type="EC" id="5.4.99.19"/>
    </reaction>
</comment>
<dbReference type="PROSITE" id="PS50889">
    <property type="entry name" value="S4"/>
    <property type="match status" value="1"/>
</dbReference>
<dbReference type="EC" id="5.4.99.-" evidence="7"/>
<evidence type="ECO:0000256" key="7">
    <source>
        <dbReference type="RuleBase" id="RU003887"/>
    </source>
</evidence>
<dbReference type="EMBL" id="JBHSOG010000016">
    <property type="protein sequence ID" value="MFC5768849.1"/>
    <property type="molecule type" value="Genomic_DNA"/>
</dbReference>
<evidence type="ECO:0000313" key="10">
    <source>
        <dbReference type="Proteomes" id="UP001595974"/>
    </source>
</evidence>
<dbReference type="InterPro" id="IPR020094">
    <property type="entry name" value="TruA/RsuA/RluB/E/F_N"/>
</dbReference>
<comment type="function">
    <text evidence="5">Responsible for synthesis of pseudouridine from uracil-516 in 16S ribosomal RNA.</text>
</comment>
<organism evidence="9 10">
    <name type="scientific">Thauera sinica</name>
    <dbReference type="NCBI Taxonomy" id="2665146"/>
    <lineage>
        <taxon>Bacteria</taxon>
        <taxon>Pseudomonadati</taxon>
        <taxon>Pseudomonadota</taxon>
        <taxon>Betaproteobacteria</taxon>
        <taxon>Rhodocyclales</taxon>
        <taxon>Zoogloeaceae</taxon>
        <taxon>Thauera</taxon>
    </lineage>
</organism>
<dbReference type="SUPFAM" id="SSF55174">
    <property type="entry name" value="Alpha-L RNA-binding motif"/>
    <property type="match status" value="1"/>
</dbReference>
<comment type="caution">
    <text evidence="9">The sequence shown here is derived from an EMBL/GenBank/DDBJ whole genome shotgun (WGS) entry which is preliminary data.</text>
</comment>
<name>A0ABW1ANT5_9RHOO</name>
<dbReference type="PROSITE" id="PS01149">
    <property type="entry name" value="PSI_RSU"/>
    <property type="match status" value="1"/>
</dbReference>
<reference evidence="10" key="1">
    <citation type="journal article" date="2019" name="Int. J. Syst. Evol. Microbiol.">
        <title>The Global Catalogue of Microorganisms (GCM) 10K type strain sequencing project: providing services to taxonomists for standard genome sequencing and annotation.</title>
        <authorList>
            <consortium name="The Broad Institute Genomics Platform"/>
            <consortium name="The Broad Institute Genome Sequencing Center for Infectious Disease"/>
            <person name="Wu L."/>
            <person name="Ma J."/>
        </authorList>
    </citation>
    <scope>NUCLEOTIDE SEQUENCE [LARGE SCALE GENOMIC DNA]</scope>
    <source>
        <strain evidence="10">SHR3</strain>
    </source>
</reference>
<gene>
    <name evidence="9" type="ORF">ACFPTN_05650</name>
</gene>
<dbReference type="PANTHER" id="PTHR47683:SF4">
    <property type="entry name" value="PSEUDOURIDINE SYNTHASE"/>
    <property type="match status" value="1"/>
</dbReference>
<evidence type="ECO:0000256" key="2">
    <source>
        <dbReference type="ARBA" id="ARBA00022884"/>
    </source>
</evidence>
<keyword evidence="2 6" id="KW-0694">RNA-binding</keyword>
<dbReference type="InterPro" id="IPR020103">
    <property type="entry name" value="PsdUridine_synth_cat_dom_sf"/>
</dbReference>
<dbReference type="InterPro" id="IPR006145">
    <property type="entry name" value="PsdUridine_synth_RsuA/RluA"/>
</dbReference>
<evidence type="ECO:0000256" key="1">
    <source>
        <dbReference type="ARBA" id="ARBA00008348"/>
    </source>
</evidence>
<protein>
    <recommendedName>
        <fullName evidence="7">Pseudouridine synthase</fullName>
        <ecNumber evidence="7">5.4.99.-</ecNumber>
    </recommendedName>
</protein>
<dbReference type="RefSeq" id="WP_096451228.1">
    <property type="nucleotide sequence ID" value="NZ_JBHSOG010000016.1"/>
</dbReference>